<evidence type="ECO:0000313" key="3">
    <source>
        <dbReference type="Proteomes" id="UP000248021"/>
    </source>
</evidence>
<feature type="transmembrane region" description="Helical" evidence="1">
    <location>
        <begin position="210"/>
        <end position="228"/>
    </location>
</feature>
<name>A0A2V3U6Z9_9HYPH</name>
<proteinExistence type="predicted"/>
<evidence type="ECO:0000313" key="2">
    <source>
        <dbReference type="EMBL" id="PXW58877.1"/>
    </source>
</evidence>
<protein>
    <recommendedName>
        <fullName evidence="4">Membrane protein DUF2157</fullName>
    </recommendedName>
</protein>
<feature type="transmembrane region" description="Helical" evidence="1">
    <location>
        <begin position="180"/>
        <end position="204"/>
    </location>
</feature>
<feature type="transmembrane region" description="Helical" evidence="1">
    <location>
        <begin position="115"/>
        <end position="135"/>
    </location>
</feature>
<keyword evidence="1" id="KW-0472">Membrane</keyword>
<evidence type="ECO:0008006" key="4">
    <source>
        <dbReference type="Google" id="ProtNLM"/>
    </source>
</evidence>
<feature type="transmembrane region" description="Helical" evidence="1">
    <location>
        <begin position="155"/>
        <end position="173"/>
    </location>
</feature>
<keyword evidence="3" id="KW-1185">Reference proteome</keyword>
<organism evidence="2 3">
    <name type="scientific">Chelatococcus asaccharovorans</name>
    <dbReference type="NCBI Taxonomy" id="28210"/>
    <lineage>
        <taxon>Bacteria</taxon>
        <taxon>Pseudomonadati</taxon>
        <taxon>Pseudomonadota</taxon>
        <taxon>Alphaproteobacteria</taxon>
        <taxon>Hyphomicrobiales</taxon>
        <taxon>Chelatococcaceae</taxon>
        <taxon>Chelatococcus</taxon>
    </lineage>
</organism>
<feature type="transmembrane region" description="Helical" evidence="1">
    <location>
        <begin position="240"/>
        <end position="262"/>
    </location>
</feature>
<reference evidence="2 3" key="1">
    <citation type="submission" date="2018-05" db="EMBL/GenBank/DDBJ databases">
        <title>Genomic Encyclopedia of Type Strains, Phase IV (KMG-IV): sequencing the most valuable type-strain genomes for metagenomic binning, comparative biology and taxonomic classification.</title>
        <authorList>
            <person name="Goeker M."/>
        </authorList>
    </citation>
    <scope>NUCLEOTIDE SEQUENCE [LARGE SCALE GENOMIC DNA]</scope>
    <source>
        <strain evidence="2 3">DSM 6462</strain>
    </source>
</reference>
<feature type="transmembrane region" description="Helical" evidence="1">
    <location>
        <begin position="318"/>
        <end position="338"/>
    </location>
</feature>
<dbReference type="OrthoDB" id="9770600at2"/>
<dbReference type="EMBL" id="QJJK01000005">
    <property type="protein sequence ID" value="PXW58877.1"/>
    <property type="molecule type" value="Genomic_DNA"/>
</dbReference>
<evidence type="ECO:0000256" key="1">
    <source>
        <dbReference type="SAM" id="Phobius"/>
    </source>
</evidence>
<comment type="caution">
    <text evidence="2">The sequence shown here is derived from an EMBL/GenBank/DDBJ whole genome shotgun (WGS) entry which is preliminary data.</text>
</comment>
<dbReference type="AlphaFoldDB" id="A0A2V3U6Z9"/>
<accession>A0A2V3U6Z9</accession>
<gene>
    <name evidence="2" type="ORF">C7450_105225</name>
</gene>
<keyword evidence="1" id="KW-0812">Transmembrane</keyword>
<feature type="transmembrane region" description="Helical" evidence="1">
    <location>
        <begin position="268"/>
        <end position="289"/>
    </location>
</feature>
<feature type="transmembrane region" description="Helical" evidence="1">
    <location>
        <begin position="86"/>
        <end position="103"/>
    </location>
</feature>
<sequence length="362" mass="37983">MMNESVIATAVSRGILSADQAGALNRLAAELGGDGPPAAQRTPDDEALRLITGFADIFVTLGLGLFLVAVTFFGSRLGEAVGLSKAVAWPLLTVVTWLLAEFFTRRRRMALPSIVLLAVFVGATFLALLHAFAALTGDAGIAAGNYLDFVNGYPMVASVAALATSVAAFLHYLRFRVPITVAAGVVALAFALFAGLLAAAPGLIRPHLTALIFVLGLAIFVLAMRFDMSDKARVTRRTDVAFWLHLAAAPMIVHPLFAGIGADFEQVSFGQAVAVLGAFLALGVVAVIIDRRAILVSGLAYAGLVCETLLKNAGASDLTIPATLLVLGAFILLLSAGWQPLRRLFLRGLPLSLTLRLPNPVT</sequence>
<dbReference type="Proteomes" id="UP000248021">
    <property type="component" value="Unassembled WGS sequence"/>
</dbReference>
<feature type="transmembrane region" description="Helical" evidence="1">
    <location>
        <begin position="50"/>
        <end position="74"/>
    </location>
</feature>
<keyword evidence="1" id="KW-1133">Transmembrane helix</keyword>